<accession>A0ABU3KBQ5</accession>
<dbReference type="InterPro" id="IPR036869">
    <property type="entry name" value="J_dom_sf"/>
</dbReference>
<dbReference type="Gene3D" id="1.10.287.110">
    <property type="entry name" value="DnaJ domain"/>
    <property type="match status" value="1"/>
</dbReference>
<proteinExistence type="predicted"/>
<dbReference type="SUPFAM" id="SSF46565">
    <property type="entry name" value="Chaperone J-domain"/>
    <property type="match status" value="1"/>
</dbReference>
<organism evidence="1 2">
    <name type="scientific">Candidatus Nitronereus thalassa</name>
    <dbReference type="NCBI Taxonomy" id="3020898"/>
    <lineage>
        <taxon>Bacteria</taxon>
        <taxon>Pseudomonadati</taxon>
        <taxon>Nitrospirota</taxon>
        <taxon>Nitrospiria</taxon>
        <taxon>Nitrospirales</taxon>
        <taxon>Nitrospiraceae</taxon>
        <taxon>Candidatus Nitronereus</taxon>
    </lineage>
</organism>
<gene>
    <name evidence="1" type="ORF">PPG34_16455</name>
</gene>
<evidence type="ECO:0000313" key="1">
    <source>
        <dbReference type="EMBL" id="MDT7043945.1"/>
    </source>
</evidence>
<keyword evidence="2" id="KW-1185">Reference proteome</keyword>
<name>A0ABU3KBQ5_9BACT</name>
<evidence type="ECO:0000313" key="2">
    <source>
        <dbReference type="Proteomes" id="UP001250932"/>
    </source>
</evidence>
<dbReference type="EMBL" id="JAQOUE010000002">
    <property type="protein sequence ID" value="MDT7043945.1"/>
    <property type="molecule type" value="Genomic_DNA"/>
</dbReference>
<comment type="caution">
    <text evidence="1">The sequence shown here is derived from an EMBL/GenBank/DDBJ whole genome shotgun (WGS) entry which is preliminary data.</text>
</comment>
<protein>
    <recommendedName>
        <fullName evidence="3">J domain-containing protein</fullName>
    </recommendedName>
</protein>
<reference evidence="1 2" key="1">
    <citation type="journal article" date="2023" name="ISME J.">
        <title>Cultivation and genomic characterization of novel and ubiquitous marine nitrite-oxidizing bacteria from the Nitrospirales.</title>
        <authorList>
            <person name="Mueller A.J."/>
            <person name="Daebeler A."/>
            <person name="Herbold C.W."/>
            <person name="Kirkegaard R.H."/>
            <person name="Daims H."/>
        </authorList>
    </citation>
    <scope>NUCLEOTIDE SEQUENCE [LARGE SCALE GENOMIC DNA]</scope>
    <source>
        <strain evidence="1 2">EB</strain>
    </source>
</reference>
<sequence length="90" mass="10415">MENSHLPSNESFKNALALFQLSLPLESKTLHHRYQELLVTWHPHRYANMTNNPTKYMQMYKKGEAMTKEIRSAYALLKESLEQGTGTSSD</sequence>
<dbReference type="Proteomes" id="UP001250932">
    <property type="component" value="Unassembled WGS sequence"/>
</dbReference>
<dbReference type="RefSeq" id="WP_313834531.1">
    <property type="nucleotide sequence ID" value="NZ_JAQOUE010000002.1"/>
</dbReference>
<evidence type="ECO:0008006" key="3">
    <source>
        <dbReference type="Google" id="ProtNLM"/>
    </source>
</evidence>